<protein>
    <submittedName>
        <fullName evidence="1">Uncharacterized protein</fullName>
    </submittedName>
</protein>
<evidence type="ECO:0000313" key="1">
    <source>
        <dbReference type="EMBL" id="MBA0706098.1"/>
    </source>
</evidence>
<proteinExistence type="predicted"/>
<dbReference type="EMBL" id="JABEZV010000002">
    <property type="protein sequence ID" value="MBA0706098.1"/>
    <property type="molecule type" value="Genomic_DNA"/>
</dbReference>
<dbReference type="AlphaFoldDB" id="A0A7J8Z2Q0"/>
<accession>A0A7J8Z2Q0</accession>
<reference evidence="1 2" key="1">
    <citation type="journal article" date="2019" name="Genome Biol. Evol.">
        <title>Insights into the evolution of the New World diploid cottons (Gossypium, subgenus Houzingenia) based on genome sequencing.</title>
        <authorList>
            <person name="Grover C.E."/>
            <person name="Arick M.A. 2nd"/>
            <person name="Thrash A."/>
            <person name="Conover J.L."/>
            <person name="Sanders W.S."/>
            <person name="Peterson D.G."/>
            <person name="Frelichowski J.E."/>
            <person name="Scheffler J.A."/>
            <person name="Scheffler B.E."/>
            <person name="Wendel J.F."/>
        </authorList>
    </citation>
    <scope>NUCLEOTIDE SEQUENCE [LARGE SCALE GENOMIC DNA]</scope>
    <source>
        <strain evidence="1">4</strain>
        <tissue evidence="1">Leaf</tissue>
    </source>
</reference>
<gene>
    <name evidence="1" type="ORF">Golax_018233</name>
</gene>
<name>A0A7J8Z2Q0_9ROSI</name>
<keyword evidence="2" id="KW-1185">Reference proteome</keyword>
<dbReference type="Proteomes" id="UP000593574">
    <property type="component" value="Unassembled WGS sequence"/>
</dbReference>
<comment type="caution">
    <text evidence="1">The sequence shown here is derived from an EMBL/GenBank/DDBJ whole genome shotgun (WGS) entry which is preliminary data.</text>
</comment>
<feature type="non-terminal residue" evidence="1">
    <location>
        <position position="1"/>
    </location>
</feature>
<evidence type="ECO:0000313" key="2">
    <source>
        <dbReference type="Proteomes" id="UP000593574"/>
    </source>
</evidence>
<organism evidence="1 2">
    <name type="scientific">Gossypium laxum</name>
    <dbReference type="NCBI Taxonomy" id="34288"/>
    <lineage>
        <taxon>Eukaryota</taxon>
        <taxon>Viridiplantae</taxon>
        <taxon>Streptophyta</taxon>
        <taxon>Embryophyta</taxon>
        <taxon>Tracheophyta</taxon>
        <taxon>Spermatophyta</taxon>
        <taxon>Magnoliopsida</taxon>
        <taxon>eudicotyledons</taxon>
        <taxon>Gunneridae</taxon>
        <taxon>Pentapetalae</taxon>
        <taxon>rosids</taxon>
        <taxon>malvids</taxon>
        <taxon>Malvales</taxon>
        <taxon>Malvaceae</taxon>
        <taxon>Malvoideae</taxon>
        <taxon>Gossypium</taxon>
    </lineage>
</organism>
<sequence length="85" mass="10282">SVVTDENEELVHTDFDCWAIDKLIILRTCRKDALFRVFRSIWYTTSKTFDRSLFAMTDYVERLPNDGYKFTLVLFWIRFYKVPLT</sequence>